<proteinExistence type="predicted"/>
<protein>
    <submittedName>
        <fullName evidence="1">Uncharacterized protein</fullName>
    </submittedName>
</protein>
<evidence type="ECO:0000313" key="2">
    <source>
        <dbReference type="Proteomes" id="UP000095192"/>
    </source>
</evidence>
<name>A0A1D3CRJ7_9EIME</name>
<dbReference type="InParanoid" id="A0A1D3CRJ7"/>
<reference evidence="1 2" key="1">
    <citation type="journal article" date="2016" name="BMC Genomics">
        <title>Comparative genomics reveals Cyclospora cayetanensis possesses coccidia-like metabolism and invasion components but unique surface antigens.</title>
        <authorList>
            <person name="Liu S."/>
            <person name="Wang L."/>
            <person name="Zheng H."/>
            <person name="Xu Z."/>
            <person name="Roellig D.M."/>
            <person name="Li N."/>
            <person name="Frace M.A."/>
            <person name="Tang K."/>
            <person name="Arrowood M.J."/>
            <person name="Moss D.M."/>
            <person name="Zhang L."/>
            <person name="Feng Y."/>
            <person name="Xiao L."/>
        </authorList>
    </citation>
    <scope>NUCLEOTIDE SEQUENCE [LARGE SCALE GENOMIC DNA]</scope>
    <source>
        <strain evidence="1 2">CHN_HEN01</strain>
    </source>
</reference>
<accession>A0A1D3CRJ7</accession>
<keyword evidence="2" id="KW-1185">Reference proteome</keyword>
<gene>
    <name evidence="1" type="ORF">cyc_05956</name>
</gene>
<organism evidence="1 2">
    <name type="scientific">Cyclospora cayetanensis</name>
    <dbReference type="NCBI Taxonomy" id="88456"/>
    <lineage>
        <taxon>Eukaryota</taxon>
        <taxon>Sar</taxon>
        <taxon>Alveolata</taxon>
        <taxon>Apicomplexa</taxon>
        <taxon>Conoidasida</taxon>
        <taxon>Coccidia</taxon>
        <taxon>Eucoccidiorida</taxon>
        <taxon>Eimeriorina</taxon>
        <taxon>Eimeriidae</taxon>
        <taxon>Cyclospora</taxon>
    </lineage>
</organism>
<evidence type="ECO:0000313" key="1">
    <source>
        <dbReference type="EMBL" id="OEH73821.1"/>
    </source>
</evidence>
<comment type="caution">
    <text evidence="1">The sequence shown here is derived from an EMBL/GenBank/DDBJ whole genome shotgun (WGS) entry which is preliminary data.</text>
</comment>
<dbReference type="VEuPathDB" id="ToxoDB:cyc_05956"/>
<dbReference type="EMBL" id="JROU02002236">
    <property type="protein sequence ID" value="OEH73821.1"/>
    <property type="molecule type" value="Genomic_DNA"/>
</dbReference>
<dbReference type="AlphaFoldDB" id="A0A1D3CRJ7"/>
<dbReference type="Proteomes" id="UP000095192">
    <property type="component" value="Unassembled WGS sequence"/>
</dbReference>
<sequence length="148" mass="16594">MQQERQPPGVSSAAASTAAELETLAAGEFLRRELRGCHEAWLDLQRLAQLLDEGLPLSCWLSILEVVPVEVQLGMRISSSSLPHVFIEELLAFSDDLDFCFPASFERLWQFMGGPWQRGFLETRQLEVLLAARVQLKRMVPPSSKPAT</sequence>